<accession>A0A6J4V7I8</accession>
<proteinExistence type="predicted"/>
<dbReference type="EMBL" id="CADCWL010000116">
    <property type="protein sequence ID" value="CAA9567614.1"/>
    <property type="molecule type" value="Genomic_DNA"/>
</dbReference>
<keyword evidence="3" id="KW-1133">Transmembrane helix</keyword>
<reference evidence="6" key="1">
    <citation type="submission" date="2020-02" db="EMBL/GenBank/DDBJ databases">
        <authorList>
            <person name="Meier V. D."/>
        </authorList>
    </citation>
    <scope>NUCLEOTIDE SEQUENCE</scope>
    <source>
        <strain evidence="6">AVDCRST_MAG19</strain>
    </source>
</reference>
<evidence type="ECO:0000313" key="6">
    <source>
        <dbReference type="EMBL" id="CAA9567614.1"/>
    </source>
</evidence>
<keyword evidence="6" id="KW-0482">Metalloprotease</keyword>
<dbReference type="Pfam" id="PF04228">
    <property type="entry name" value="Zn_peptidase"/>
    <property type="match status" value="1"/>
</dbReference>
<keyword evidence="6" id="KW-0378">Hydrolase</keyword>
<feature type="signal peptide" evidence="5">
    <location>
        <begin position="1"/>
        <end position="28"/>
    </location>
</feature>
<keyword evidence="2" id="KW-0812">Transmembrane</keyword>
<comment type="subcellular location">
    <subcellularLocation>
        <location evidence="1">Membrane</location>
        <topology evidence="1">Single-pass membrane protein</topology>
    </subcellularLocation>
</comment>
<organism evidence="6">
    <name type="scientific">uncultured Thermomicrobiales bacterium</name>
    <dbReference type="NCBI Taxonomy" id="1645740"/>
    <lineage>
        <taxon>Bacteria</taxon>
        <taxon>Pseudomonadati</taxon>
        <taxon>Thermomicrobiota</taxon>
        <taxon>Thermomicrobia</taxon>
        <taxon>Thermomicrobiales</taxon>
        <taxon>environmental samples</taxon>
    </lineage>
</organism>
<keyword evidence="6" id="KW-0645">Protease</keyword>
<dbReference type="PANTHER" id="PTHR30168:SF0">
    <property type="entry name" value="INNER MEMBRANE PROTEIN"/>
    <property type="match status" value="1"/>
</dbReference>
<dbReference type="GO" id="GO:0016020">
    <property type="term" value="C:membrane"/>
    <property type="evidence" value="ECO:0007669"/>
    <property type="project" value="UniProtKB-SubCell"/>
</dbReference>
<dbReference type="PANTHER" id="PTHR30168">
    <property type="entry name" value="PUTATIVE MEMBRANE PROTEIN YPFJ"/>
    <property type="match status" value="1"/>
</dbReference>
<sequence>MPGAAVPVLALLLLVAAPLAPAPAPVGAATVGQSYDEVTQTVIAEVDAFWGRAFAAADLAYASPTAVAVDGPLTTACGPADSSTVAASYCGADQTIYYTPSFFLQAEREIGNFAWITVLAHEWGHHVQNLLGVERLPGNRFELQADCLAGAYARDAEARGLLEPGDITEATGMSAAGGDPIWLPQDELGAHGTNDDRIKAFMRGNLDGVVGCALPVALAAPSDVIVGGTTPSVAAGLFGLLPTGDDVVAGSTPIEEGGRTLEEIAATFPDPVDAAHRLATWGFQENAYRTFVPADGVGLFQVSLHRFGSAAAAAQALPYYADGRAAVLGLVELPTRRLGDQTIAVGGPVAEGSEVTLYVRRSDVLIRVSATVPTGDPAAVARDAARAVLAKPLVELPAPRLALADLLPTAAQLPPGLLPTEEGARSEAEITASFPDPVDAAQRFVTWGWRENAYRSFAAPDGDSTASGTTSLEVSLHRFASAAGAAEALPYYADGRAVSLGLREIPFAPIGDGARAVGGTVAAGEEVTIYAWRGDLLVRVSAVAAAGDPTADALAVAEAVVANAA</sequence>
<feature type="chain" id="PRO_5026672832" evidence="5">
    <location>
        <begin position="29"/>
        <end position="565"/>
    </location>
</feature>
<gene>
    <name evidence="6" type="ORF">AVDCRST_MAG19-2425</name>
</gene>
<dbReference type="GO" id="GO:0006508">
    <property type="term" value="P:proteolysis"/>
    <property type="evidence" value="ECO:0007669"/>
    <property type="project" value="UniProtKB-KW"/>
</dbReference>
<name>A0A6J4V7I8_9BACT</name>
<dbReference type="InterPro" id="IPR007343">
    <property type="entry name" value="Uncharacterised_pept_Zn_put"/>
</dbReference>
<evidence type="ECO:0000256" key="3">
    <source>
        <dbReference type="ARBA" id="ARBA00022989"/>
    </source>
</evidence>
<evidence type="ECO:0000256" key="1">
    <source>
        <dbReference type="ARBA" id="ARBA00004167"/>
    </source>
</evidence>
<dbReference type="GO" id="GO:0008237">
    <property type="term" value="F:metallopeptidase activity"/>
    <property type="evidence" value="ECO:0007669"/>
    <property type="project" value="UniProtKB-KW"/>
</dbReference>
<evidence type="ECO:0000256" key="4">
    <source>
        <dbReference type="ARBA" id="ARBA00023136"/>
    </source>
</evidence>
<evidence type="ECO:0000256" key="5">
    <source>
        <dbReference type="SAM" id="SignalP"/>
    </source>
</evidence>
<keyword evidence="4" id="KW-0472">Membrane</keyword>
<evidence type="ECO:0000256" key="2">
    <source>
        <dbReference type="ARBA" id="ARBA00022692"/>
    </source>
</evidence>
<keyword evidence="5" id="KW-0732">Signal</keyword>
<protein>
    <submittedName>
        <fullName evidence="6">YpfJ protein, zinc metalloprotease superfamily</fullName>
    </submittedName>
</protein>
<dbReference type="AlphaFoldDB" id="A0A6J4V7I8"/>